<gene>
    <name evidence="2" type="ORF">EDD42_1165</name>
</gene>
<keyword evidence="3" id="KW-1185">Reference proteome</keyword>
<feature type="compositionally biased region" description="Polar residues" evidence="1">
    <location>
        <begin position="1"/>
        <end position="11"/>
    </location>
</feature>
<protein>
    <submittedName>
        <fullName evidence="2">Uncharacterized protein</fullName>
    </submittedName>
</protein>
<evidence type="ECO:0000313" key="3">
    <source>
        <dbReference type="Proteomes" id="UP000266915"/>
    </source>
</evidence>
<reference evidence="2 3" key="1">
    <citation type="submission" date="2018-11" db="EMBL/GenBank/DDBJ databases">
        <title>Sequencing the genomes of 1000 actinobacteria strains.</title>
        <authorList>
            <person name="Klenk H.-P."/>
        </authorList>
    </citation>
    <scope>NUCLEOTIDE SEQUENCE [LARGE SCALE GENOMIC DNA]</scope>
    <source>
        <strain evidence="2 3">DSM 14012</strain>
    </source>
</reference>
<accession>A0A3N2C1D0</accession>
<evidence type="ECO:0000313" key="2">
    <source>
        <dbReference type="EMBL" id="ROR81114.1"/>
    </source>
</evidence>
<sequence length="70" mass="7362">MMCSALSTNNGSRDRSVVNTGGGKGNHECLRPVVSDIPISLCALHLLLAAQTVEELGGARELIGMVRRGE</sequence>
<evidence type="ECO:0000256" key="1">
    <source>
        <dbReference type="SAM" id="MobiDB-lite"/>
    </source>
</evidence>
<comment type="caution">
    <text evidence="2">The sequence shown here is derived from an EMBL/GenBank/DDBJ whole genome shotgun (WGS) entry which is preliminary data.</text>
</comment>
<dbReference type="Proteomes" id="UP000266915">
    <property type="component" value="Unassembled WGS sequence"/>
</dbReference>
<organism evidence="2 3">
    <name type="scientific">Plantibacter flavus</name>
    <dbReference type="NCBI Taxonomy" id="150123"/>
    <lineage>
        <taxon>Bacteria</taxon>
        <taxon>Bacillati</taxon>
        <taxon>Actinomycetota</taxon>
        <taxon>Actinomycetes</taxon>
        <taxon>Micrococcales</taxon>
        <taxon>Microbacteriaceae</taxon>
        <taxon>Plantibacter</taxon>
    </lineage>
</organism>
<name>A0A3N2C1D0_9MICO</name>
<dbReference type="AlphaFoldDB" id="A0A3N2C1D0"/>
<proteinExistence type="predicted"/>
<feature type="region of interest" description="Disordered" evidence="1">
    <location>
        <begin position="1"/>
        <end position="26"/>
    </location>
</feature>
<dbReference type="EMBL" id="RKHL01000001">
    <property type="protein sequence ID" value="ROR81114.1"/>
    <property type="molecule type" value="Genomic_DNA"/>
</dbReference>